<name>A0A4D9DEA3_9SAUR</name>
<dbReference type="EMBL" id="QXTE01003205">
    <property type="protein sequence ID" value="TFJ95630.1"/>
    <property type="molecule type" value="Genomic_DNA"/>
</dbReference>
<sequence>MVPAPELCNAEQVLAQARKRKRRTSIENNVKGTLESFFRKCVKPSPQQISQIAEDLNLDKDVGLVGAPQWWGERQVQKSSP</sequence>
<reference evidence="9 10" key="2">
    <citation type="submission" date="2019-04" db="EMBL/GenBank/DDBJ databases">
        <title>The genome sequence of big-headed turtle.</title>
        <authorList>
            <person name="Gong S."/>
        </authorList>
    </citation>
    <scope>NUCLEOTIDE SEQUENCE [LARGE SCALE GENOMIC DNA]</scope>
    <source>
        <strain evidence="9">DO16091913</strain>
        <tissue evidence="9">Muscle</tissue>
    </source>
</reference>
<gene>
    <name evidence="9" type="ORF">DR999_PMT22740</name>
</gene>
<evidence type="ECO:0000313" key="10">
    <source>
        <dbReference type="Proteomes" id="UP000297703"/>
    </source>
</evidence>
<comment type="subcellular location">
    <subcellularLocation>
        <location evidence="1 7">Nucleus</location>
    </subcellularLocation>
</comment>
<feature type="domain" description="Homeobox" evidence="8">
    <location>
        <begin position="20"/>
        <end position="61"/>
    </location>
</feature>
<evidence type="ECO:0000256" key="1">
    <source>
        <dbReference type="ARBA" id="ARBA00004123"/>
    </source>
</evidence>
<evidence type="ECO:0000256" key="5">
    <source>
        <dbReference type="ARBA" id="ARBA00023163"/>
    </source>
</evidence>
<dbReference type="InterPro" id="IPR050255">
    <property type="entry name" value="POU_domain_TF"/>
</dbReference>
<keyword evidence="3 7" id="KW-0238">DNA-binding</keyword>
<dbReference type="OrthoDB" id="6358449at2759"/>
<keyword evidence="4 7" id="KW-0371">Homeobox</keyword>
<reference evidence="9 10" key="1">
    <citation type="submission" date="2019-04" db="EMBL/GenBank/DDBJ databases">
        <title>Draft genome of the big-headed turtle Platysternon megacephalum.</title>
        <authorList>
            <person name="Gong S."/>
        </authorList>
    </citation>
    <scope>NUCLEOTIDE SEQUENCE [LARGE SCALE GENOMIC DNA]</scope>
    <source>
        <strain evidence="9">DO16091913</strain>
        <tissue evidence="9">Muscle</tissue>
    </source>
</reference>
<dbReference type="InterPro" id="IPR009057">
    <property type="entry name" value="Homeodomain-like_sf"/>
</dbReference>
<organism evidence="9 10">
    <name type="scientific">Platysternon megacephalum</name>
    <name type="common">big-headed turtle</name>
    <dbReference type="NCBI Taxonomy" id="55544"/>
    <lineage>
        <taxon>Eukaryota</taxon>
        <taxon>Metazoa</taxon>
        <taxon>Chordata</taxon>
        <taxon>Craniata</taxon>
        <taxon>Vertebrata</taxon>
        <taxon>Euteleostomi</taxon>
        <taxon>Archelosauria</taxon>
        <taxon>Testudinata</taxon>
        <taxon>Testudines</taxon>
        <taxon>Cryptodira</taxon>
        <taxon>Durocryptodira</taxon>
        <taxon>Testudinoidea</taxon>
        <taxon>Platysternidae</taxon>
        <taxon>Platysternon</taxon>
    </lineage>
</organism>
<keyword evidence="6 7" id="KW-0539">Nucleus</keyword>
<protein>
    <submittedName>
        <fullName evidence="9">Metal ABC transporter permease</fullName>
    </submittedName>
</protein>
<dbReference type="CDD" id="cd00086">
    <property type="entry name" value="homeodomain"/>
    <property type="match status" value="1"/>
</dbReference>
<evidence type="ECO:0000256" key="4">
    <source>
        <dbReference type="ARBA" id="ARBA00023155"/>
    </source>
</evidence>
<evidence type="ECO:0000313" key="9">
    <source>
        <dbReference type="EMBL" id="TFJ95630.1"/>
    </source>
</evidence>
<keyword evidence="10" id="KW-1185">Reference proteome</keyword>
<dbReference type="GO" id="GO:0000978">
    <property type="term" value="F:RNA polymerase II cis-regulatory region sequence-specific DNA binding"/>
    <property type="evidence" value="ECO:0007669"/>
    <property type="project" value="TreeGrafter"/>
</dbReference>
<keyword evidence="2" id="KW-0805">Transcription regulation</keyword>
<dbReference type="STRING" id="55544.A0A4D9DEA3"/>
<dbReference type="GO" id="GO:0005634">
    <property type="term" value="C:nucleus"/>
    <property type="evidence" value="ECO:0007669"/>
    <property type="project" value="UniProtKB-SubCell"/>
</dbReference>
<dbReference type="InterPro" id="IPR013847">
    <property type="entry name" value="POU"/>
</dbReference>
<keyword evidence="5" id="KW-0804">Transcription</keyword>
<dbReference type="Gene3D" id="1.10.10.60">
    <property type="entry name" value="Homeodomain-like"/>
    <property type="match status" value="1"/>
</dbReference>
<dbReference type="AlphaFoldDB" id="A0A4D9DEA3"/>
<accession>A0A4D9DEA3</accession>
<dbReference type="Proteomes" id="UP000297703">
    <property type="component" value="Unassembled WGS sequence"/>
</dbReference>
<evidence type="ECO:0000256" key="6">
    <source>
        <dbReference type="ARBA" id="ARBA00023242"/>
    </source>
</evidence>
<evidence type="ECO:0000256" key="2">
    <source>
        <dbReference type="ARBA" id="ARBA00023015"/>
    </source>
</evidence>
<dbReference type="GO" id="GO:0000981">
    <property type="term" value="F:DNA-binding transcription factor activity, RNA polymerase II-specific"/>
    <property type="evidence" value="ECO:0007669"/>
    <property type="project" value="TreeGrafter"/>
</dbReference>
<comment type="caution">
    <text evidence="9">The sequence shown here is derived from an EMBL/GenBank/DDBJ whole genome shotgun (WGS) entry which is preliminary data.</text>
</comment>
<evidence type="ECO:0000256" key="3">
    <source>
        <dbReference type="ARBA" id="ARBA00023125"/>
    </source>
</evidence>
<dbReference type="PANTHER" id="PTHR11636:SF125">
    <property type="entry name" value="POU DOMAIN, CLASS 3, TRANSCRIPTION FACTOR 3"/>
    <property type="match status" value="1"/>
</dbReference>
<dbReference type="Pfam" id="PF00046">
    <property type="entry name" value="Homeodomain"/>
    <property type="match status" value="1"/>
</dbReference>
<proteinExistence type="predicted"/>
<dbReference type="SUPFAM" id="SSF46689">
    <property type="entry name" value="Homeodomain-like"/>
    <property type="match status" value="1"/>
</dbReference>
<dbReference type="PRINTS" id="PR00028">
    <property type="entry name" value="POUDOMAIN"/>
</dbReference>
<dbReference type="PANTHER" id="PTHR11636">
    <property type="entry name" value="POU DOMAIN"/>
    <property type="match status" value="1"/>
</dbReference>
<dbReference type="InterPro" id="IPR001356">
    <property type="entry name" value="HD"/>
</dbReference>
<evidence type="ECO:0000259" key="8">
    <source>
        <dbReference type="Pfam" id="PF00046"/>
    </source>
</evidence>
<evidence type="ECO:0000256" key="7">
    <source>
        <dbReference type="RuleBase" id="RU000682"/>
    </source>
</evidence>